<organism evidence="8 9">
    <name type="scientific">Mesorhabditis belari</name>
    <dbReference type="NCBI Taxonomy" id="2138241"/>
    <lineage>
        <taxon>Eukaryota</taxon>
        <taxon>Metazoa</taxon>
        <taxon>Ecdysozoa</taxon>
        <taxon>Nematoda</taxon>
        <taxon>Chromadorea</taxon>
        <taxon>Rhabditida</taxon>
        <taxon>Rhabditina</taxon>
        <taxon>Rhabditomorpha</taxon>
        <taxon>Rhabditoidea</taxon>
        <taxon>Rhabditidae</taxon>
        <taxon>Mesorhabditinae</taxon>
        <taxon>Mesorhabditis</taxon>
    </lineage>
</organism>
<evidence type="ECO:0000256" key="5">
    <source>
        <dbReference type="PROSITE-ProRule" id="PRU00309"/>
    </source>
</evidence>
<feature type="region of interest" description="Disordered" evidence="6">
    <location>
        <begin position="248"/>
        <end position="273"/>
    </location>
</feature>
<name>A0AAF3EA73_9BILA</name>
<evidence type="ECO:0000256" key="3">
    <source>
        <dbReference type="ARBA" id="ARBA00022833"/>
    </source>
</evidence>
<dbReference type="GO" id="GO:0008270">
    <property type="term" value="F:zinc ion binding"/>
    <property type="evidence" value="ECO:0007669"/>
    <property type="project" value="UniProtKB-KW"/>
</dbReference>
<evidence type="ECO:0000313" key="9">
    <source>
        <dbReference type="WBParaSite" id="MBELARI_LOCUS10820"/>
    </source>
</evidence>
<evidence type="ECO:0000313" key="8">
    <source>
        <dbReference type="Proteomes" id="UP000887575"/>
    </source>
</evidence>
<evidence type="ECO:0000256" key="4">
    <source>
        <dbReference type="ARBA" id="ARBA00023125"/>
    </source>
</evidence>
<accession>A0AAF3EA73</accession>
<keyword evidence="2 5" id="KW-0863">Zinc-finger</keyword>
<dbReference type="WBParaSite" id="MBELARI_LOCUS10820">
    <property type="protein sequence ID" value="MBELARI_LOCUS10820"/>
    <property type="gene ID" value="MBELARI_LOCUS10820"/>
</dbReference>
<feature type="compositionally biased region" description="Acidic residues" evidence="6">
    <location>
        <begin position="256"/>
        <end position="273"/>
    </location>
</feature>
<dbReference type="GO" id="GO:0003677">
    <property type="term" value="F:DNA binding"/>
    <property type="evidence" value="ECO:0007669"/>
    <property type="project" value="UniProtKB-UniRule"/>
</dbReference>
<keyword evidence="3" id="KW-0862">Zinc</keyword>
<feature type="region of interest" description="Disordered" evidence="6">
    <location>
        <begin position="1"/>
        <end position="23"/>
    </location>
</feature>
<dbReference type="InterPro" id="IPR006612">
    <property type="entry name" value="THAP_Znf"/>
</dbReference>
<evidence type="ECO:0000256" key="6">
    <source>
        <dbReference type="SAM" id="MobiDB-lite"/>
    </source>
</evidence>
<protein>
    <submittedName>
        <fullName evidence="9">THAP-type domain-containing protein</fullName>
    </submittedName>
</protein>
<reference evidence="9" key="1">
    <citation type="submission" date="2024-02" db="UniProtKB">
        <authorList>
            <consortium name="WormBaseParasite"/>
        </authorList>
    </citation>
    <scope>IDENTIFICATION</scope>
</reference>
<dbReference type="AlphaFoldDB" id="A0AAF3EA73"/>
<evidence type="ECO:0000256" key="1">
    <source>
        <dbReference type="ARBA" id="ARBA00022723"/>
    </source>
</evidence>
<feature type="compositionally biased region" description="Basic and acidic residues" evidence="6">
    <location>
        <begin position="1"/>
        <end position="14"/>
    </location>
</feature>
<keyword evidence="8" id="KW-1185">Reference proteome</keyword>
<feature type="region of interest" description="Disordered" evidence="6">
    <location>
        <begin position="388"/>
        <end position="415"/>
    </location>
</feature>
<keyword evidence="1" id="KW-0479">Metal-binding</keyword>
<feature type="region of interest" description="Disordered" evidence="6">
    <location>
        <begin position="189"/>
        <end position="213"/>
    </location>
</feature>
<feature type="compositionally biased region" description="Acidic residues" evidence="6">
    <location>
        <begin position="388"/>
        <end position="397"/>
    </location>
</feature>
<feature type="domain" description="THAP-type" evidence="7">
    <location>
        <begin position="23"/>
        <end position="105"/>
    </location>
</feature>
<keyword evidence="4 5" id="KW-0238">DNA-binding</keyword>
<dbReference type="Proteomes" id="UP000887575">
    <property type="component" value="Unassembled WGS sequence"/>
</dbReference>
<proteinExistence type="predicted"/>
<evidence type="ECO:0000256" key="2">
    <source>
        <dbReference type="ARBA" id="ARBA00022771"/>
    </source>
</evidence>
<dbReference type="PROSITE" id="PS50950">
    <property type="entry name" value="ZF_THAP"/>
    <property type="match status" value="1"/>
</dbReference>
<sequence>MMRKSDEESTESPKPRRSSRRSIPKLGMLLCAVESCESTGETLDGNGVALEFFTLPDKNKVKLRSLWKKAVPGIVGDGMPSQQKVCARHFLDGKPSEEFPFPTLHLGNKQKSYLPIKAQSEQKKVIQRVFIKENPSMIPVITQQEVMPSTSKLDDPRIEESTIKSVTIRIPSSSRTLTASIFKSLEKTKTDPIPVTNDESSRPRRKREHPAAFDDYLMSEDLVDQEDIKPEECGGKLKSSINSFSGNVFPSSSIDSDFEDPGEEEEEESDEWNGDYLRKHAKNRSFNGNHARTFVNSQGVRTLKKFNCETHSGCESSDSSLTERKERSCNCARVLPTYEKLIEETMEQIEALVTVINGLCSTTESMPGDEFEDDEYTLTDDCEEFEEFYDEDEDEPGSSENYQLERTIKAEYDES</sequence>
<evidence type="ECO:0000259" key="7">
    <source>
        <dbReference type="PROSITE" id="PS50950"/>
    </source>
</evidence>
<feature type="compositionally biased region" description="Basic and acidic residues" evidence="6">
    <location>
        <begin position="406"/>
        <end position="415"/>
    </location>
</feature>